<evidence type="ECO:0000256" key="1">
    <source>
        <dbReference type="SAM" id="MobiDB-lite"/>
    </source>
</evidence>
<organism evidence="2 3">
    <name type="scientific">Mucuna pruriens</name>
    <name type="common">Velvet bean</name>
    <name type="synonym">Dolichos pruriens</name>
    <dbReference type="NCBI Taxonomy" id="157652"/>
    <lineage>
        <taxon>Eukaryota</taxon>
        <taxon>Viridiplantae</taxon>
        <taxon>Streptophyta</taxon>
        <taxon>Embryophyta</taxon>
        <taxon>Tracheophyta</taxon>
        <taxon>Spermatophyta</taxon>
        <taxon>Magnoliopsida</taxon>
        <taxon>eudicotyledons</taxon>
        <taxon>Gunneridae</taxon>
        <taxon>Pentapetalae</taxon>
        <taxon>rosids</taxon>
        <taxon>fabids</taxon>
        <taxon>Fabales</taxon>
        <taxon>Fabaceae</taxon>
        <taxon>Papilionoideae</taxon>
        <taxon>50 kb inversion clade</taxon>
        <taxon>NPAAA clade</taxon>
        <taxon>indigoferoid/millettioid clade</taxon>
        <taxon>Phaseoleae</taxon>
        <taxon>Mucuna</taxon>
    </lineage>
</organism>
<feature type="compositionally biased region" description="Basic and acidic residues" evidence="1">
    <location>
        <begin position="93"/>
        <end position="103"/>
    </location>
</feature>
<evidence type="ECO:0000313" key="2">
    <source>
        <dbReference type="EMBL" id="RDX84276.1"/>
    </source>
</evidence>
<dbReference type="Proteomes" id="UP000257109">
    <property type="component" value="Unassembled WGS sequence"/>
</dbReference>
<name>A0A371G140_MUCPR</name>
<feature type="compositionally biased region" description="Polar residues" evidence="1">
    <location>
        <begin position="104"/>
        <end position="113"/>
    </location>
</feature>
<sequence>MEFGDTLIQFNIFEAMKHLTEDHSLFGIDMIEELPDNYSEDIKDSTRSIINCLEADHDETLECTNNAEVEVAKTKKSFPAQLATIFTAEPKSANEGRVKEETKLNSAERSNSKAGTLAEVMAANEDQTQTEVEINAPPGSNSEAAQEVKAISNLTRTKAIESSRPKQPRTEIIREQVGQTDLSPLTEKSPSLPPMELKPSPSHLKYAYLDIIIANNLLQKEEDKLLKVLRQHEKVIGWKLFRPSRHQSLHLHA</sequence>
<feature type="region of interest" description="Disordered" evidence="1">
    <location>
        <begin position="160"/>
        <end position="197"/>
    </location>
</feature>
<dbReference type="EMBL" id="QJKJ01007094">
    <property type="protein sequence ID" value="RDX84276.1"/>
    <property type="molecule type" value="Genomic_DNA"/>
</dbReference>
<reference evidence="2" key="1">
    <citation type="submission" date="2018-05" db="EMBL/GenBank/DDBJ databases">
        <title>Draft genome of Mucuna pruriens seed.</title>
        <authorList>
            <person name="Nnadi N.E."/>
            <person name="Vos R."/>
            <person name="Hasami M.H."/>
            <person name="Devisetty U.K."/>
            <person name="Aguiy J.C."/>
        </authorList>
    </citation>
    <scope>NUCLEOTIDE SEQUENCE [LARGE SCALE GENOMIC DNA]</scope>
    <source>
        <strain evidence="2">JCA_2017</strain>
    </source>
</reference>
<accession>A0A371G140</accession>
<proteinExistence type="predicted"/>
<feature type="non-terminal residue" evidence="2">
    <location>
        <position position="1"/>
    </location>
</feature>
<dbReference type="AlphaFoldDB" id="A0A371G140"/>
<keyword evidence="3" id="KW-1185">Reference proteome</keyword>
<gene>
    <name evidence="2" type="ORF">CR513_34694</name>
</gene>
<feature type="compositionally biased region" description="Polar residues" evidence="1">
    <location>
        <begin position="177"/>
        <end position="189"/>
    </location>
</feature>
<protein>
    <submittedName>
        <fullName evidence="2">Uncharacterized protein</fullName>
    </submittedName>
</protein>
<feature type="region of interest" description="Disordered" evidence="1">
    <location>
        <begin position="93"/>
        <end position="113"/>
    </location>
</feature>
<evidence type="ECO:0000313" key="3">
    <source>
        <dbReference type="Proteomes" id="UP000257109"/>
    </source>
</evidence>
<comment type="caution">
    <text evidence="2">The sequence shown here is derived from an EMBL/GenBank/DDBJ whole genome shotgun (WGS) entry which is preliminary data.</text>
</comment>
<feature type="compositionally biased region" description="Basic and acidic residues" evidence="1">
    <location>
        <begin position="160"/>
        <end position="174"/>
    </location>
</feature>
<dbReference type="OrthoDB" id="1429195at2759"/>